<organism evidence="3 4">
    <name type="scientific">Leptomonas seymouri</name>
    <dbReference type="NCBI Taxonomy" id="5684"/>
    <lineage>
        <taxon>Eukaryota</taxon>
        <taxon>Discoba</taxon>
        <taxon>Euglenozoa</taxon>
        <taxon>Kinetoplastea</taxon>
        <taxon>Metakinetoplastina</taxon>
        <taxon>Trypanosomatida</taxon>
        <taxon>Trypanosomatidae</taxon>
        <taxon>Leishmaniinae</taxon>
        <taxon>Leptomonas</taxon>
    </lineage>
</organism>
<feature type="compositionally biased region" description="Polar residues" evidence="2">
    <location>
        <begin position="239"/>
        <end position="270"/>
    </location>
</feature>
<gene>
    <name evidence="3" type="ORF">ABL78_2751</name>
</gene>
<feature type="coiled-coil region" evidence="1">
    <location>
        <begin position="144"/>
        <end position="171"/>
    </location>
</feature>
<feature type="region of interest" description="Disordered" evidence="2">
    <location>
        <begin position="67"/>
        <end position="112"/>
    </location>
</feature>
<feature type="region of interest" description="Disordered" evidence="2">
    <location>
        <begin position="230"/>
        <end position="282"/>
    </location>
</feature>
<evidence type="ECO:0000313" key="4">
    <source>
        <dbReference type="Proteomes" id="UP000038009"/>
    </source>
</evidence>
<dbReference type="EMBL" id="LJSK01000059">
    <property type="protein sequence ID" value="KPI88174.1"/>
    <property type="molecule type" value="Genomic_DNA"/>
</dbReference>
<protein>
    <submittedName>
        <fullName evidence="3">Uncharacterized protein</fullName>
    </submittedName>
</protein>
<feature type="compositionally biased region" description="Polar residues" evidence="2">
    <location>
        <begin position="93"/>
        <end position="112"/>
    </location>
</feature>
<name>A0A0N1I0H2_LEPSE</name>
<dbReference type="AlphaFoldDB" id="A0A0N1I0H2"/>
<dbReference type="OMA" id="QANMRTS"/>
<dbReference type="OrthoDB" id="267736at2759"/>
<evidence type="ECO:0000313" key="3">
    <source>
        <dbReference type="EMBL" id="KPI88174.1"/>
    </source>
</evidence>
<comment type="caution">
    <text evidence="3">The sequence shown here is derived from an EMBL/GenBank/DDBJ whole genome shotgun (WGS) entry which is preliminary data.</text>
</comment>
<feature type="coiled-coil region" evidence="1">
    <location>
        <begin position="195"/>
        <end position="229"/>
    </location>
</feature>
<dbReference type="Proteomes" id="UP000038009">
    <property type="component" value="Unassembled WGS sequence"/>
</dbReference>
<evidence type="ECO:0000256" key="2">
    <source>
        <dbReference type="SAM" id="MobiDB-lite"/>
    </source>
</evidence>
<keyword evidence="4" id="KW-1185">Reference proteome</keyword>
<feature type="compositionally biased region" description="Polar residues" evidence="2">
    <location>
        <begin position="67"/>
        <end position="80"/>
    </location>
</feature>
<keyword evidence="1" id="KW-0175">Coiled coil</keyword>
<dbReference type="VEuPathDB" id="TriTrypDB:Lsey_0059_0220"/>
<reference evidence="3 4" key="1">
    <citation type="journal article" date="2015" name="PLoS Pathog.">
        <title>Leptomonas seymouri: Adaptations to the Dixenous Life Cycle Analyzed by Genome Sequencing, Transcriptome Profiling and Co-infection with Leishmania donovani.</title>
        <authorList>
            <person name="Kraeva N."/>
            <person name="Butenko A."/>
            <person name="Hlavacova J."/>
            <person name="Kostygov A."/>
            <person name="Myskova J."/>
            <person name="Grybchuk D."/>
            <person name="Lestinova T."/>
            <person name="Votypka J."/>
            <person name="Volf P."/>
            <person name="Opperdoes F."/>
            <person name="Flegontov P."/>
            <person name="Lukes J."/>
            <person name="Yurchenko V."/>
        </authorList>
    </citation>
    <scope>NUCLEOTIDE SEQUENCE [LARGE SCALE GENOMIC DNA]</scope>
    <source>
        <strain evidence="3 4">ATCC 30220</strain>
    </source>
</reference>
<sequence>MQSHAELHTMTTRGHSASAAEISWHSSNSAKAYQALSLFANLKANLCAAPAALHPVRHGLPLAAQAHTPTTASGTGDSDFSQSSSPPHRQQRCNSTNSTGTASPSHGAAASTTPMALPTYTEAEIASMSPAQLQRQLRVAAAITQRLYRRSQQLQKQVEEWEDKWTAQQQQQQKQTAKLGTKDDAAGVRGKAIHREAAAQALTAAEQRANNLQMELERLLLEKEALRSRLHEEKPDHSGPNSLPPSSANPVPSTQNSARHGEGSSASPQQGDPVAAAAGGNSSSEVAILRDTVRLLQHRLDLSEERAQRATQIQLDALLQHHNVAAAQHAPTAPMVNAEVQKLFQLMQEQLAANAVLQQVERARMNELLYQLERQRGLM</sequence>
<accession>A0A0N1I0H2</accession>
<proteinExistence type="predicted"/>
<evidence type="ECO:0000256" key="1">
    <source>
        <dbReference type="SAM" id="Coils"/>
    </source>
</evidence>